<proteinExistence type="predicted"/>
<dbReference type="Proteomes" id="UP000075882">
    <property type="component" value="Unassembled WGS sequence"/>
</dbReference>
<feature type="region of interest" description="Disordered" evidence="1">
    <location>
        <begin position="168"/>
        <end position="205"/>
    </location>
</feature>
<organism evidence="2">
    <name type="scientific">Anopheles coluzzii</name>
    <name type="common">African malaria mosquito</name>
    <dbReference type="NCBI Taxonomy" id="1518534"/>
    <lineage>
        <taxon>Eukaryota</taxon>
        <taxon>Metazoa</taxon>
        <taxon>Ecdysozoa</taxon>
        <taxon>Arthropoda</taxon>
        <taxon>Hexapoda</taxon>
        <taxon>Insecta</taxon>
        <taxon>Pterygota</taxon>
        <taxon>Neoptera</taxon>
        <taxon>Endopterygota</taxon>
        <taxon>Diptera</taxon>
        <taxon>Nematocera</taxon>
        <taxon>Culicoidea</taxon>
        <taxon>Culicidae</taxon>
        <taxon>Anophelinae</taxon>
        <taxon>Anopheles</taxon>
    </lineage>
</organism>
<feature type="compositionally biased region" description="Low complexity" evidence="1">
    <location>
        <begin position="176"/>
        <end position="186"/>
    </location>
</feature>
<dbReference type="EnsemblMetazoa" id="ACOM024081-RA">
    <property type="protein sequence ID" value="ACOM024081-PA.1"/>
    <property type="gene ID" value="ACOM024081"/>
</dbReference>
<accession>A0A8W7P2X9</accession>
<evidence type="ECO:0000313" key="2">
    <source>
        <dbReference type="EnsemblMetazoa" id="ACOM024081-PA.1"/>
    </source>
</evidence>
<dbReference type="AlphaFoldDB" id="A0A8W7P2X9"/>
<reference evidence="2" key="1">
    <citation type="submission" date="2022-08" db="UniProtKB">
        <authorList>
            <consortium name="EnsemblMetazoa"/>
        </authorList>
    </citation>
    <scope>IDENTIFICATION</scope>
</reference>
<name>A0A8W7P2X9_ANOCL</name>
<evidence type="ECO:0000256" key="1">
    <source>
        <dbReference type="SAM" id="MobiDB-lite"/>
    </source>
</evidence>
<sequence length="287" mass="30161">MATRLAAQRNFIAVIPAVSGGSASVTVEPAGEGGTTAVQKPVTEPAETEGTANGTSQTTAEVVTVSVASSSPTVMASRPGANSTQLPTITIAGGGLKNGNAKGALVPTALLANNSNIMNILSNANGLSLQQIIQQKKIVINTNGTLIDLVQLNDDNESVEIKADGEKLLDSSTANESVESGSSGSEATADETPQVAVVQSPGGGTPQYITVTESKGIDHRHIFVCHGWLPLAVEHWPCMQHTHTYLLARKWMDTREEFWHHRQHHKPTPVAGGKNVLGLNRQHTVFG</sequence>
<protein>
    <submittedName>
        <fullName evidence="2">Uncharacterized protein</fullName>
    </submittedName>
</protein>
<dbReference type="VEuPathDB" id="VectorBase:ACON2_040147"/>
<feature type="region of interest" description="Disordered" evidence="1">
    <location>
        <begin position="26"/>
        <end position="57"/>
    </location>
</feature>